<dbReference type="EMBL" id="JADIMQ010000088">
    <property type="protein sequence ID" value="MBO8448825.1"/>
    <property type="molecule type" value="Genomic_DNA"/>
</dbReference>
<feature type="domain" description="Acyltransferase 3" evidence="8">
    <location>
        <begin position="17"/>
        <end position="363"/>
    </location>
</feature>
<comment type="subcellular location">
    <subcellularLocation>
        <location evidence="1">Cell membrane</location>
        <topology evidence="1">Multi-pass membrane protein</topology>
    </subcellularLocation>
</comment>
<keyword evidence="5 7" id="KW-1133">Transmembrane helix</keyword>
<feature type="transmembrane region" description="Helical" evidence="7">
    <location>
        <begin position="237"/>
        <end position="258"/>
    </location>
</feature>
<comment type="similarity">
    <text evidence="2">Belongs to the acyltransferase 3 family.</text>
</comment>
<accession>A0A9D9EKW2</accession>
<feature type="transmembrane region" description="Helical" evidence="7">
    <location>
        <begin position="141"/>
        <end position="160"/>
    </location>
</feature>
<dbReference type="Proteomes" id="UP000810252">
    <property type="component" value="Unassembled WGS sequence"/>
</dbReference>
<dbReference type="AlphaFoldDB" id="A0A9D9EKW2"/>
<gene>
    <name evidence="9" type="ORF">IAC29_06095</name>
</gene>
<evidence type="ECO:0000256" key="3">
    <source>
        <dbReference type="ARBA" id="ARBA00022475"/>
    </source>
</evidence>
<feature type="transmembrane region" description="Helical" evidence="7">
    <location>
        <begin position="21"/>
        <end position="42"/>
    </location>
</feature>
<protein>
    <submittedName>
        <fullName evidence="9">Acyltransferase family protein</fullName>
    </submittedName>
</protein>
<dbReference type="GO" id="GO:0005886">
    <property type="term" value="C:plasma membrane"/>
    <property type="evidence" value="ECO:0007669"/>
    <property type="project" value="UniProtKB-SubCell"/>
</dbReference>
<feature type="transmembrane region" description="Helical" evidence="7">
    <location>
        <begin position="318"/>
        <end position="338"/>
    </location>
</feature>
<reference evidence="9" key="1">
    <citation type="submission" date="2020-10" db="EMBL/GenBank/DDBJ databases">
        <authorList>
            <person name="Gilroy R."/>
        </authorList>
    </citation>
    <scope>NUCLEOTIDE SEQUENCE</scope>
    <source>
        <strain evidence="9">20514</strain>
    </source>
</reference>
<feature type="transmembrane region" description="Helical" evidence="7">
    <location>
        <begin position="172"/>
        <end position="188"/>
    </location>
</feature>
<keyword evidence="6 7" id="KW-0472">Membrane</keyword>
<feature type="transmembrane region" description="Helical" evidence="7">
    <location>
        <begin position="344"/>
        <end position="366"/>
    </location>
</feature>
<feature type="transmembrane region" description="Helical" evidence="7">
    <location>
        <begin position="62"/>
        <end position="82"/>
    </location>
</feature>
<dbReference type="InterPro" id="IPR002656">
    <property type="entry name" value="Acyl_transf_3_dom"/>
</dbReference>
<proteinExistence type="inferred from homology"/>
<evidence type="ECO:0000256" key="5">
    <source>
        <dbReference type="ARBA" id="ARBA00022989"/>
    </source>
</evidence>
<comment type="caution">
    <text evidence="9">The sequence shown here is derived from an EMBL/GenBank/DDBJ whole genome shotgun (WGS) entry which is preliminary data.</text>
</comment>
<dbReference type="Pfam" id="PF01757">
    <property type="entry name" value="Acyl_transf_3"/>
    <property type="match status" value="1"/>
</dbReference>
<keyword evidence="3" id="KW-1003">Cell membrane</keyword>
<dbReference type="GO" id="GO:0009246">
    <property type="term" value="P:enterobacterial common antigen biosynthetic process"/>
    <property type="evidence" value="ECO:0007669"/>
    <property type="project" value="TreeGrafter"/>
</dbReference>
<evidence type="ECO:0000256" key="7">
    <source>
        <dbReference type="SAM" id="Phobius"/>
    </source>
</evidence>
<dbReference type="PANTHER" id="PTHR40074">
    <property type="entry name" value="O-ACETYLTRANSFERASE WECH"/>
    <property type="match status" value="1"/>
</dbReference>
<feature type="transmembrane region" description="Helical" evidence="7">
    <location>
        <begin position="278"/>
        <end position="297"/>
    </location>
</feature>
<evidence type="ECO:0000313" key="10">
    <source>
        <dbReference type="Proteomes" id="UP000810252"/>
    </source>
</evidence>
<name>A0A9D9EKW2_9BACT</name>
<organism evidence="9 10">
    <name type="scientific">Candidatus Cryptobacteroides merdigallinarum</name>
    <dbReference type="NCBI Taxonomy" id="2840770"/>
    <lineage>
        <taxon>Bacteria</taxon>
        <taxon>Pseudomonadati</taxon>
        <taxon>Bacteroidota</taxon>
        <taxon>Bacteroidia</taxon>
        <taxon>Bacteroidales</taxon>
        <taxon>Candidatus Cryptobacteroides</taxon>
    </lineage>
</organism>
<evidence type="ECO:0000256" key="2">
    <source>
        <dbReference type="ARBA" id="ARBA00007400"/>
    </source>
</evidence>
<evidence type="ECO:0000313" key="9">
    <source>
        <dbReference type="EMBL" id="MBO8448825.1"/>
    </source>
</evidence>
<keyword evidence="9" id="KW-0012">Acyltransferase</keyword>
<keyword evidence="9" id="KW-0808">Transferase</keyword>
<reference evidence="9" key="2">
    <citation type="journal article" date="2021" name="PeerJ">
        <title>Extensive microbial diversity within the chicken gut microbiome revealed by metagenomics and culture.</title>
        <authorList>
            <person name="Gilroy R."/>
            <person name="Ravi A."/>
            <person name="Getino M."/>
            <person name="Pursley I."/>
            <person name="Horton D.L."/>
            <person name="Alikhan N.F."/>
            <person name="Baker D."/>
            <person name="Gharbi K."/>
            <person name="Hall N."/>
            <person name="Watson M."/>
            <person name="Adriaenssens E.M."/>
            <person name="Foster-Nyarko E."/>
            <person name="Jarju S."/>
            <person name="Secka A."/>
            <person name="Antonio M."/>
            <person name="Oren A."/>
            <person name="Chaudhuri R.R."/>
            <person name="La Ragione R."/>
            <person name="Hildebrand F."/>
            <person name="Pallen M.J."/>
        </authorList>
    </citation>
    <scope>NUCLEOTIDE SEQUENCE</scope>
    <source>
        <strain evidence="9">20514</strain>
    </source>
</reference>
<evidence type="ECO:0000256" key="6">
    <source>
        <dbReference type="ARBA" id="ARBA00023136"/>
    </source>
</evidence>
<evidence type="ECO:0000259" key="8">
    <source>
        <dbReference type="Pfam" id="PF01757"/>
    </source>
</evidence>
<keyword evidence="4 7" id="KW-0812">Transmembrane</keyword>
<dbReference type="PANTHER" id="PTHR40074:SF2">
    <property type="entry name" value="O-ACETYLTRANSFERASE WECH"/>
    <property type="match status" value="1"/>
</dbReference>
<sequence length="377" mass="42808">MSTDSAAQQLSRTGRVVFIDYLRFIACFMVILVHCIEPFYLGGSGTFIRNATDAAWVTLLDSALRAAVPLFVLASSYLLLPLKYDTSTFFRKRFVRVCIPLLIWSVLYALFPYWGSAEGFDRGANLQRLLLNFNPHSGHLWFLYMLLGLYLIMPALSPWLSKVSRKGEEAFLWVWGFTTLIPFLRQAALSLTGSPELWGEASWNEYGVFQYVSGFIGYIVLGHYFRTYVPDLSWKKTLLAAVPMWLAGYAVTAGWFWLKMPKEFPVDGPVDIAVYLETSWQFCATGVVLTSIAYFMVIRKIVSDGAFYRRVILPVSKVSYGMYLMHMFILVFFNQLVAQWNMATLPHILVTALLTFTVCAVVSRLLSFIPGSKYVLG</sequence>
<dbReference type="GO" id="GO:0016413">
    <property type="term" value="F:O-acetyltransferase activity"/>
    <property type="evidence" value="ECO:0007669"/>
    <property type="project" value="TreeGrafter"/>
</dbReference>
<feature type="transmembrane region" description="Helical" evidence="7">
    <location>
        <begin position="208"/>
        <end position="225"/>
    </location>
</feature>
<evidence type="ECO:0000256" key="1">
    <source>
        <dbReference type="ARBA" id="ARBA00004651"/>
    </source>
</evidence>
<feature type="transmembrane region" description="Helical" evidence="7">
    <location>
        <begin position="94"/>
        <end position="114"/>
    </location>
</feature>
<evidence type="ECO:0000256" key="4">
    <source>
        <dbReference type="ARBA" id="ARBA00022692"/>
    </source>
</evidence>